<protein>
    <submittedName>
        <fullName evidence="3">Aldo/keto reductase</fullName>
        <ecNumber evidence="3">1.1.1.-</ecNumber>
    </submittedName>
</protein>
<sequence length="335" mass="37002">MDSSNKIALGNQGLIVPKIGLGCMGMTQIAGADIYGKADEAESIATIHRSLELGGNFLDTADLYGPLANERLISKAIKGNRDKYIIATKFGFEIDDNEQLTWQINGKPEYVKKAVERSLKNLGTDYIDLYYLHRLDPNTPIEDTVGAMAELVKEGKVGYIGLSEVSSQTIKKAHSVHPLTAIQTEYSLFERAVEEAGILRTLEELNIGFVAYSPLGRGFLSGDVKSPDDFPADDFRRSIPRFQGENFYKNLELVSEIKKLADEKGISPSQLAITWIISKGYLPIPGTKRVKYVEQNIETVNIQLSTDELNRLESIVPLGTSTGDRYDAWGMSMVG</sequence>
<evidence type="ECO:0000256" key="1">
    <source>
        <dbReference type="ARBA" id="ARBA00023002"/>
    </source>
</evidence>
<dbReference type="Pfam" id="PF00248">
    <property type="entry name" value="Aldo_ket_red"/>
    <property type="match status" value="1"/>
</dbReference>
<accession>A0ABU5QGR3</accession>
<reference evidence="3 4" key="1">
    <citation type="submission" date="2023-12" db="EMBL/GenBank/DDBJ databases">
        <title>Novel species of the genus Arcicella isolated from rivers.</title>
        <authorList>
            <person name="Lu H."/>
        </authorList>
    </citation>
    <scope>NUCLEOTIDE SEQUENCE [LARGE SCALE GENOMIC DNA]</scope>
    <source>
        <strain evidence="3 4">LMG 21963</strain>
    </source>
</reference>
<name>A0ABU5QGR3_9BACT</name>
<keyword evidence="1 3" id="KW-0560">Oxidoreductase</keyword>
<comment type="caution">
    <text evidence="3">The sequence shown here is derived from an EMBL/GenBank/DDBJ whole genome shotgun (WGS) entry which is preliminary data.</text>
</comment>
<dbReference type="InterPro" id="IPR050791">
    <property type="entry name" value="Aldo-Keto_reductase"/>
</dbReference>
<dbReference type="Gene3D" id="3.20.20.100">
    <property type="entry name" value="NADP-dependent oxidoreductase domain"/>
    <property type="match status" value="1"/>
</dbReference>
<feature type="domain" description="NADP-dependent oxidoreductase" evidence="2">
    <location>
        <begin position="23"/>
        <end position="315"/>
    </location>
</feature>
<proteinExistence type="predicted"/>
<dbReference type="Proteomes" id="UP001304671">
    <property type="component" value="Unassembled WGS sequence"/>
</dbReference>
<evidence type="ECO:0000313" key="4">
    <source>
        <dbReference type="Proteomes" id="UP001304671"/>
    </source>
</evidence>
<dbReference type="EMBL" id="JAYFUL010000001">
    <property type="protein sequence ID" value="MEA5256218.1"/>
    <property type="molecule type" value="Genomic_DNA"/>
</dbReference>
<dbReference type="GO" id="GO:0016491">
    <property type="term" value="F:oxidoreductase activity"/>
    <property type="evidence" value="ECO:0007669"/>
    <property type="project" value="UniProtKB-KW"/>
</dbReference>
<dbReference type="InterPro" id="IPR036812">
    <property type="entry name" value="NAD(P)_OxRdtase_dom_sf"/>
</dbReference>
<keyword evidence="4" id="KW-1185">Reference proteome</keyword>
<evidence type="ECO:0000259" key="2">
    <source>
        <dbReference type="Pfam" id="PF00248"/>
    </source>
</evidence>
<dbReference type="EC" id="1.1.1.-" evidence="3"/>
<dbReference type="PANTHER" id="PTHR43625">
    <property type="entry name" value="AFLATOXIN B1 ALDEHYDE REDUCTASE"/>
    <property type="match status" value="1"/>
</dbReference>
<dbReference type="SUPFAM" id="SSF51430">
    <property type="entry name" value="NAD(P)-linked oxidoreductase"/>
    <property type="match status" value="1"/>
</dbReference>
<gene>
    <name evidence="3" type="ORF">VB264_00375</name>
</gene>
<dbReference type="CDD" id="cd19076">
    <property type="entry name" value="AKR_AKR13A_13D"/>
    <property type="match status" value="1"/>
</dbReference>
<dbReference type="PANTHER" id="PTHR43625:SF40">
    <property type="entry name" value="ALDO-KETO REDUCTASE YAKC [NADP(+)]"/>
    <property type="match status" value="1"/>
</dbReference>
<dbReference type="InterPro" id="IPR023210">
    <property type="entry name" value="NADP_OxRdtase_dom"/>
</dbReference>
<evidence type="ECO:0000313" key="3">
    <source>
        <dbReference type="EMBL" id="MEA5256218.1"/>
    </source>
</evidence>
<dbReference type="RefSeq" id="WP_323246039.1">
    <property type="nucleotide sequence ID" value="NZ_JAYFUL010000001.1"/>
</dbReference>
<organism evidence="3 4">
    <name type="scientific">Arcicella aquatica</name>
    <dbReference type="NCBI Taxonomy" id="217141"/>
    <lineage>
        <taxon>Bacteria</taxon>
        <taxon>Pseudomonadati</taxon>
        <taxon>Bacteroidota</taxon>
        <taxon>Cytophagia</taxon>
        <taxon>Cytophagales</taxon>
        <taxon>Flectobacillaceae</taxon>
        <taxon>Arcicella</taxon>
    </lineage>
</organism>